<feature type="compositionally biased region" description="Basic and acidic residues" evidence="1">
    <location>
        <begin position="1291"/>
        <end position="1303"/>
    </location>
</feature>
<sequence>MLDECKTSQQSSIHEKGNEYTVQYTKLSKPIQQFQPLNNNINAQDSSSNAADNFRPCPPAWKLNQIYSENDGVTSSTTFTIYTCQGHHPTTNNHCGQQSPYEIERGSMYTDAWNKVGQCVNGQMVLNNQDEVVNLHMYTGTTIAMITSPPSPRPSPRVRTTSSTGGSRTGGRTSKAAKKMEEESMAASFVQAVAPIREEELNSASEELTTTTSESMNDTVCIDGVLYVCMIQDWCDLSDFELKVGRYWTLVWVEYGSCGDVEDFVGGGGGTAGGSSSEMTIVEETTSDPPCPYKAWVSGHYSEGDMIEASGEVFKCKDYPYSQWCGMRGYQPRVDMHWEMAWKLEGDCSDVVEAADVVPVPPTPGPTPNPIPRPETLPIYQPAGPDLIMTPGPTSKPVETVNVGVVSNPRPPEVPVNLRPGPETPKPTARPVVPTPRPVAPTPKPVAPTPKPTPKPIVPTPRPVDPTPKPTPKPPRPVDPTPKPTFRPVALPPPASSSSTTGGVEIVKVPSTTQEVYSILERKKSRIDSELFLYDSGTWGEYLESTVYRYRGFRDGLEVMHEEGVGDSFFYLGDGSDIGYKIGLVNIAAFIAQSMKETIKYDVCDENSWDMVDSKYPLSNSCGQLGQSYQDYHCPENEKHMECPVDPNMKITATTHAKWYGAPAPLFCGPKKEIPYTGFWDYTIHCDNVWADPPEYCDVYEGQKGGGFDNSSPVKNSAGRTDVEGYAICASKEHQELKWVAGFFYWVNSLQSYKSGGWDYTTELHKFVENGMVGDAFINAVSGIVNRGYATCNSTDYFWQQQQQLGSSNVSVIGGINITAAIPDYQYPTLNKRLPDGTVLNHQYERGDEYFDDSVPFGGIYIEYINSVVKISNGDIQNVTFTHTSKARIDGRSNDQIWGGSVQIAMFWGESYPRRLISFAMSVELTCASFSSVLLPVYDKTVLVIPKPVKKTSLAYQAQKVLQPFTYGLWGVVIAIIFAAALLSVWFSDREVAAKKRYGMHLKQKRRPWKRQKFVYFRLILDAILEKGMFFFSAGIEQDTGASLPHKVLMFGFGFFILIAVSAYVAELAAMLTQSGLEPTKYGSMKQIVDGYIPICCHPALEEEIRQKWPKANWIFPYDGFNGMFDAYHKGECEVLAIGREDTIMNIDYLKRVCEHDLVYTDVLVHENPIAFPIRPELAAAFSYWMYAAEKTHGVSLESAKQAFIERNEIKTQCEVELSNLNVKEDDDFPRVKPENMILPIMAFVACVLIAVILHLIHEGKKKKGQTSSMGRQSTLDIDAYEISRLTVKDGDEKRDVDEDNSAKPRSKSIMMVPRAKSIMQRRQTLDNSDVDRICDFPGVDIHGDEFNENGAPFGTKSVFRGLIEDTDVTNGGADEAVEEDNDISHRIEELVESGVIEEVLDCFDFFQEMKKLKKDQ</sequence>
<feature type="transmembrane region" description="Helical" evidence="2">
    <location>
        <begin position="1015"/>
        <end position="1036"/>
    </location>
</feature>
<dbReference type="PRINTS" id="PR01217">
    <property type="entry name" value="PRICHEXTENSN"/>
</dbReference>
<keyword evidence="4" id="KW-1185">Reference proteome</keyword>
<reference evidence="3" key="1">
    <citation type="submission" date="2023-06" db="EMBL/GenBank/DDBJ databases">
        <title>Survivors Of The Sea: Transcriptome response of Skeletonema marinoi to long-term dormancy.</title>
        <authorList>
            <person name="Pinder M.I.M."/>
            <person name="Kourtchenko O."/>
            <person name="Robertson E.K."/>
            <person name="Larsson T."/>
            <person name="Maumus F."/>
            <person name="Osuna-Cruz C.M."/>
            <person name="Vancaester E."/>
            <person name="Stenow R."/>
            <person name="Vandepoele K."/>
            <person name="Ploug H."/>
            <person name="Bruchert V."/>
            <person name="Godhe A."/>
            <person name="Topel M."/>
        </authorList>
    </citation>
    <scope>NUCLEOTIDE SEQUENCE</scope>
    <source>
        <strain evidence="3">R05AC</strain>
    </source>
</reference>
<feature type="transmembrane region" description="Helical" evidence="2">
    <location>
        <begin position="1237"/>
        <end position="1257"/>
    </location>
</feature>
<keyword evidence="2" id="KW-0812">Transmembrane</keyword>
<organism evidence="3 4">
    <name type="scientific">Skeletonema marinoi</name>
    <dbReference type="NCBI Taxonomy" id="267567"/>
    <lineage>
        <taxon>Eukaryota</taxon>
        <taxon>Sar</taxon>
        <taxon>Stramenopiles</taxon>
        <taxon>Ochrophyta</taxon>
        <taxon>Bacillariophyta</taxon>
        <taxon>Coscinodiscophyceae</taxon>
        <taxon>Thalassiosirophycidae</taxon>
        <taxon>Thalassiosirales</taxon>
        <taxon>Skeletonemataceae</taxon>
        <taxon>Skeletonema</taxon>
        <taxon>Skeletonema marinoi-dohrnii complex</taxon>
    </lineage>
</organism>
<evidence type="ECO:0000256" key="2">
    <source>
        <dbReference type="SAM" id="Phobius"/>
    </source>
</evidence>
<feature type="region of interest" description="Disordered" evidence="1">
    <location>
        <begin position="145"/>
        <end position="180"/>
    </location>
</feature>
<feature type="compositionally biased region" description="Low complexity" evidence="1">
    <location>
        <begin position="157"/>
        <end position="174"/>
    </location>
</feature>
<feature type="compositionally biased region" description="Pro residues" evidence="1">
    <location>
        <begin position="433"/>
        <end position="495"/>
    </location>
</feature>
<feature type="region of interest" description="Disordered" evidence="1">
    <location>
        <begin position="1291"/>
        <end position="1311"/>
    </location>
</feature>
<proteinExistence type="predicted"/>
<feature type="region of interest" description="Disordered" evidence="1">
    <location>
        <begin position="393"/>
        <end position="503"/>
    </location>
</feature>
<name>A0AAD8Y5Z1_9STRA</name>
<accession>A0AAD8Y5Z1</accession>
<gene>
    <name evidence="3" type="ORF">QTG54_009793</name>
</gene>
<dbReference type="Proteomes" id="UP001224775">
    <property type="component" value="Unassembled WGS sequence"/>
</dbReference>
<feature type="transmembrane region" description="Helical" evidence="2">
    <location>
        <begin position="967"/>
        <end position="987"/>
    </location>
</feature>
<dbReference type="Gene3D" id="1.10.287.70">
    <property type="match status" value="1"/>
</dbReference>
<feature type="transmembrane region" description="Helical" evidence="2">
    <location>
        <begin position="1048"/>
        <end position="1072"/>
    </location>
</feature>
<evidence type="ECO:0000256" key="1">
    <source>
        <dbReference type="SAM" id="MobiDB-lite"/>
    </source>
</evidence>
<dbReference type="PANTHER" id="PTHR21113:SF4">
    <property type="entry name" value="CHITIN-BINDING TYPE-4 DOMAIN-CONTAINING PROTEIN"/>
    <property type="match status" value="1"/>
</dbReference>
<dbReference type="PANTHER" id="PTHR21113">
    <property type="entry name" value="AGAP001705-PA"/>
    <property type="match status" value="1"/>
</dbReference>
<keyword evidence="2" id="KW-0472">Membrane</keyword>
<protein>
    <recommendedName>
        <fullName evidence="5">Ionotropic glutamate receptor C-terminal domain-containing protein</fullName>
    </recommendedName>
</protein>
<evidence type="ECO:0000313" key="4">
    <source>
        <dbReference type="Proteomes" id="UP001224775"/>
    </source>
</evidence>
<dbReference type="EMBL" id="JATAAI010000018">
    <property type="protein sequence ID" value="KAK1739250.1"/>
    <property type="molecule type" value="Genomic_DNA"/>
</dbReference>
<keyword evidence="2" id="KW-1133">Transmembrane helix</keyword>
<comment type="caution">
    <text evidence="3">The sequence shown here is derived from an EMBL/GenBank/DDBJ whole genome shotgun (WGS) entry which is preliminary data.</text>
</comment>
<evidence type="ECO:0000313" key="3">
    <source>
        <dbReference type="EMBL" id="KAK1739250.1"/>
    </source>
</evidence>
<evidence type="ECO:0008006" key="5">
    <source>
        <dbReference type="Google" id="ProtNLM"/>
    </source>
</evidence>